<dbReference type="SMART" id="SM01260">
    <property type="entry name" value="LANC_like"/>
    <property type="match status" value="1"/>
</dbReference>
<feature type="binding site" evidence="1">
    <location>
        <position position="362"/>
    </location>
    <ligand>
        <name>Zn(2+)</name>
        <dbReference type="ChEBI" id="CHEBI:29105"/>
    </ligand>
</feature>
<dbReference type="PRINTS" id="PR01950">
    <property type="entry name" value="LANCSUPER"/>
</dbReference>
<dbReference type="InterPro" id="IPR007822">
    <property type="entry name" value="LANC-like"/>
</dbReference>
<dbReference type="Pfam" id="PF05147">
    <property type="entry name" value="LANC_like"/>
    <property type="match status" value="1"/>
</dbReference>
<evidence type="ECO:0000256" key="1">
    <source>
        <dbReference type="PIRSR" id="PIRSR607822-1"/>
    </source>
</evidence>
<feature type="binding site" evidence="1">
    <location>
        <position position="363"/>
    </location>
    <ligand>
        <name>Zn(2+)</name>
        <dbReference type="ChEBI" id="CHEBI:29105"/>
    </ligand>
</feature>
<reference evidence="3" key="1">
    <citation type="submission" date="2016-10" db="EMBL/GenBank/DDBJ databases">
        <authorList>
            <person name="Varghese N."/>
            <person name="Submissions S."/>
        </authorList>
    </citation>
    <scope>NUCLEOTIDE SEQUENCE [LARGE SCALE GENOMIC DNA]</scope>
    <source>
        <strain evidence="3">CGMCC 4.3516</strain>
    </source>
</reference>
<dbReference type="SUPFAM" id="SSF158745">
    <property type="entry name" value="LanC-like"/>
    <property type="match status" value="1"/>
</dbReference>
<dbReference type="GO" id="GO:0031179">
    <property type="term" value="P:peptide modification"/>
    <property type="evidence" value="ECO:0007669"/>
    <property type="project" value="InterPro"/>
</dbReference>
<gene>
    <name evidence="2" type="ORF">SAMN05216270_106199</name>
</gene>
<keyword evidence="1" id="KW-0479">Metal-binding</keyword>
<dbReference type="CDD" id="cd04793">
    <property type="entry name" value="LanC"/>
    <property type="match status" value="1"/>
</dbReference>
<keyword evidence="3" id="KW-1185">Reference proteome</keyword>
<dbReference type="PRINTS" id="PR01955">
    <property type="entry name" value="LANCFRANKIA"/>
</dbReference>
<dbReference type="EMBL" id="FNAD01000006">
    <property type="protein sequence ID" value="SDD69076.1"/>
    <property type="molecule type" value="Genomic_DNA"/>
</dbReference>
<dbReference type="RefSeq" id="WP_091034905.1">
    <property type="nucleotide sequence ID" value="NZ_FNAD01000006.1"/>
</dbReference>
<sequence>MSSKAATGEAIAGIEIPAGLRGATEEAAEVILRRLMDREVVADAVRESVRRADFPYQWGGVPLYGGHTGQALVCDQAARALPGEAEHWREATRAWLREAVAGTRDKPLDEPGIGYGTAGLALAVSQCAVEQPGFRKTANRIDARLAEQVANRPDPRRFGGVNRGAFDAIQGSAGILGYLVTVEEPDPAVTAAIDGLIDDLIWLCTPEPDGRRRWIAAPEYYVIPGDHDRFPHGYLDLGLAHGICGPLATLSMAWSAGHRRPGQREAIHRTADDLVRLSIADEWGRNWARLYGVDASGVPDRPLEPLGRTAWCYGAPGVSSALLDAADALGNDDWREVAVDGFHTEMRRLRDGSGHIDAATLCHGLSGPLLIAQKIADRTGDEAMRGVVLELVERILGYCDFDLPLVVQEIHIGAPGIRLDSPGLLDGAAGVALALWSTLRPQETAWQRALLIR</sequence>
<dbReference type="InterPro" id="IPR033889">
    <property type="entry name" value="LanC"/>
</dbReference>
<accession>A0A1G6WVF5</accession>
<dbReference type="GO" id="GO:0046872">
    <property type="term" value="F:metal ion binding"/>
    <property type="evidence" value="ECO:0007669"/>
    <property type="project" value="UniProtKB-KW"/>
</dbReference>
<name>A0A1G6WVF5_9ACTN</name>
<evidence type="ECO:0000313" key="3">
    <source>
        <dbReference type="Proteomes" id="UP000198949"/>
    </source>
</evidence>
<organism evidence="2 3">
    <name type="scientific">Glycomyces harbinensis</name>
    <dbReference type="NCBI Taxonomy" id="58114"/>
    <lineage>
        <taxon>Bacteria</taxon>
        <taxon>Bacillati</taxon>
        <taxon>Actinomycetota</taxon>
        <taxon>Actinomycetes</taxon>
        <taxon>Glycomycetales</taxon>
        <taxon>Glycomycetaceae</taxon>
        <taxon>Glycomyces</taxon>
    </lineage>
</organism>
<dbReference type="STRING" id="58114.SAMN05216270_106199"/>
<dbReference type="OrthoDB" id="1882482at2"/>
<dbReference type="Proteomes" id="UP000198949">
    <property type="component" value="Unassembled WGS sequence"/>
</dbReference>
<feature type="binding site" evidence="1">
    <location>
        <position position="312"/>
    </location>
    <ligand>
        <name>Zn(2+)</name>
        <dbReference type="ChEBI" id="CHEBI:29105"/>
    </ligand>
</feature>
<dbReference type="AlphaFoldDB" id="A0A1G6WVF5"/>
<keyword evidence="1" id="KW-0862">Zinc</keyword>
<evidence type="ECO:0000313" key="2">
    <source>
        <dbReference type="EMBL" id="SDD69076.1"/>
    </source>
</evidence>
<dbReference type="Gene3D" id="1.50.10.20">
    <property type="match status" value="1"/>
</dbReference>
<protein>
    <submittedName>
        <fullName evidence="2">Lanthionine synthetase C-like protein</fullName>
    </submittedName>
</protein>
<proteinExistence type="predicted"/>